<accession>A0A1G2TX93</accession>
<proteinExistence type="predicted"/>
<name>A0A1G2TX93_9BACT</name>
<sequence>MEILEDLWNTHLSYKGMRVNLLGIPKPFEHNKNSFHSTMSRLRKNGLVEIKSGKWILTKEGKEYCENKRKLSLKFHSPFILNAPKNLLLMFDIPESRKAERNWLRWHLREFQYSMIQKSVWVGPSPLPKKFGAHLKEMDLYTYIKTFKLAKPYQISKR</sequence>
<dbReference type="EMBL" id="MHWB01000009">
    <property type="protein sequence ID" value="OHB01907.1"/>
    <property type="molecule type" value="Genomic_DNA"/>
</dbReference>
<evidence type="ECO:0000313" key="3">
    <source>
        <dbReference type="Proteomes" id="UP000177707"/>
    </source>
</evidence>
<evidence type="ECO:0000313" key="2">
    <source>
        <dbReference type="EMBL" id="OHB01907.1"/>
    </source>
</evidence>
<reference evidence="2 3" key="1">
    <citation type="journal article" date="2016" name="Nat. Commun.">
        <title>Thousands of microbial genomes shed light on interconnected biogeochemical processes in an aquifer system.</title>
        <authorList>
            <person name="Anantharaman K."/>
            <person name="Brown C.T."/>
            <person name="Hug L.A."/>
            <person name="Sharon I."/>
            <person name="Castelle C.J."/>
            <person name="Probst A.J."/>
            <person name="Thomas B.C."/>
            <person name="Singh A."/>
            <person name="Wilkins M.J."/>
            <person name="Karaoz U."/>
            <person name="Brodie E.L."/>
            <person name="Williams K.H."/>
            <person name="Hubbard S.S."/>
            <person name="Banfield J.F."/>
        </authorList>
    </citation>
    <scope>NUCLEOTIDE SEQUENCE [LARGE SCALE GENOMIC DNA]</scope>
</reference>
<dbReference type="Pfam" id="PF20803">
    <property type="entry name" value="PaaX_M"/>
    <property type="match status" value="1"/>
</dbReference>
<comment type="caution">
    <text evidence="2">The sequence shown here is derived from an EMBL/GenBank/DDBJ whole genome shotgun (WGS) entry which is preliminary data.</text>
</comment>
<protein>
    <recommendedName>
        <fullName evidence="1">Transcriptional repressor PaaX-like central Cas2-like domain-containing protein</fullName>
    </recommendedName>
</protein>
<dbReference type="Proteomes" id="UP000177707">
    <property type="component" value="Unassembled WGS sequence"/>
</dbReference>
<dbReference type="AlphaFoldDB" id="A0A1G2TX93"/>
<gene>
    <name evidence="2" type="ORF">A3A96_00505</name>
</gene>
<feature type="domain" description="Transcriptional repressor PaaX-like central Cas2-like" evidence="1">
    <location>
        <begin position="88"/>
        <end position="149"/>
    </location>
</feature>
<organism evidence="2 3">
    <name type="scientific">Candidatus Zambryskibacteria bacterium RIFCSPLOWO2_01_FULL_39_39</name>
    <dbReference type="NCBI Taxonomy" id="1802758"/>
    <lineage>
        <taxon>Bacteria</taxon>
        <taxon>Candidatus Zambryskiibacteriota</taxon>
    </lineage>
</organism>
<dbReference type="STRING" id="1802758.A3A96_00505"/>
<evidence type="ECO:0000259" key="1">
    <source>
        <dbReference type="Pfam" id="PF20803"/>
    </source>
</evidence>
<dbReference type="InterPro" id="IPR048846">
    <property type="entry name" value="PaaX-like_central"/>
</dbReference>